<protein>
    <submittedName>
        <fullName evidence="2">Uncharacterized protein</fullName>
    </submittedName>
</protein>
<sequence>MEIHSTQLGKALSYLYWWGVLVEERAKQTETRATREGDGGLSGDDHLPLPARLREGKTRKGKKKFSFPTMLFRGTENQSGSDSDEADGAVHFNKGHEEGFFDLLRVMDDRLNNTLLLP</sequence>
<name>A0A7S3LWI3_9EUKA</name>
<reference evidence="2" key="1">
    <citation type="submission" date="2021-01" db="EMBL/GenBank/DDBJ databases">
        <authorList>
            <person name="Corre E."/>
            <person name="Pelletier E."/>
            <person name="Niang G."/>
            <person name="Scheremetjew M."/>
            <person name="Finn R."/>
            <person name="Kale V."/>
            <person name="Holt S."/>
            <person name="Cochrane G."/>
            <person name="Meng A."/>
            <person name="Brown T."/>
            <person name="Cohen L."/>
        </authorList>
    </citation>
    <scope>NUCLEOTIDE SEQUENCE</scope>
    <source>
        <strain evidence="2">NIES-2562</strain>
    </source>
</reference>
<dbReference type="EMBL" id="HBIB01046618">
    <property type="protein sequence ID" value="CAE0268303.1"/>
    <property type="molecule type" value="Transcribed_RNA"/>
</dbReference>
<evidence type="ECO:0000256" key="1">
    <source>
        <dbReference type="SAM" id="MobiDB-lite"/>
    </source>
</evidence>
<feature type="region of interest" description="Disordered" evidence="1">
    <location>
        <begin position="28"/>
        <end position="62"/>
    </location>
</feature>
<accession>A0A7S3LWI3</accession>
<feature type="compositionally biased region" description="Basic and acidic residues" evidence="1">
    <location>
        <begin position="28"/>
        <end position="58"/>
    </location>
</feature>
<evidence type="ECO:0000313" key="2">
    <source>
        <dbReference type="EMBL" id="CAE0268303.1"/>
    </source>
</evidence>
<proteinExistence type="predicted"/>
<dbReference type="AlphaFoldDB" id="A0A7S3LWI3"/>
<organism evidence="2">
    <name type="scientific">Palpitomonas bilix</name>
    <dbReference type="NCBI Taxonomy" id="652834"/>
    <lineage>
        <taxon>Eukaryota</taxon>
        <taxon>Eukaryota incertae sedis</taxon>
    </lineage>
</organism>
<gene>
    <name evidence="2" type="ORF">PBIL07802_LOCUS30652</name>
</gene>